<feature type="compositionally biased region" description="Low complexity" evidence="1">
    <location>
        <begin position="182"/>
        <end position="191"/>
    </location>
</feature>
<evidence type="ECO:0000313" key="2">
    <source>
        <dbReference type="EMBL" id="DAE92407.1"/>
    </source>
</evidence>
<accession>A0A8S5RSF6</accession>
<feature type="region of interest" description="Disordered" evidence="1">
    <location>
        <begin position="181"/>
        <end position="201"/>
    </location>
</feature>
<sequence>MAGGSASGRRRARRPAALDYTRPIWYQQAGESDVAFAQFEAYRDSDPRRVRDHASGFHNSVRWSWRERVRAWDLHLQEQETERLIRYRVDMNERHRAVARLAMSRAAQWLQGLDETRISKMRPGEVMKMLEVAANLERNASRGNLPDVTVGVTAGLVDMTAKATDARLDELMREVQRRREAAAAPEVPRIAGPVVEEGPEDDGRFVDVVDVDEDGRVVEVETGDGFDG</sequence>
<proteinExistence type="predicted"/>
<reference evidence="2" key="1">
    <citation type="journal article" date="2021" name="Proc. Natl. Acad. Sci. U.S.A.">
        <title>A Catalog of Tens of Thousands of Viruses from Human Metagenomes Reveals Hidden Associations with Chronic Diseases.</title>
        <authorList>
            <person name="Tisza M.J."/>
            <person name="Buck C.B."/>
        </authorList>
    </citation>
    <scope>NUCLEOTIDE SEQUENCE</scope>
    <source>
        <strain evidence="2">CtZF426</strain>
    </source>
</reference>
<evidence type="ECO:0000256" key="1">
    <source>
        <dbReference type="SAM" id="MobiDB-lite"/>
    </source>
</evidence>
<organism evidence="2">
    <name type="scientific">Siphoviridae sp. ctZF426</name>
    <dbReference type="NCBI Taxonomy" id="2827580"/>
    <lineage>
        <taxon>Viruses</taxon>
        <taxon>Duplodnaviria</taxon>
        <taxon>Heunggongvirae</taxon>
        <taxon>Uroviricota</taxon>
        <taxon>Caudoviricetes</taxon>
    </lineage>
</organism>
<protein>
    <submittedName>
        <fullName evidence="2">Uncharacterized protein</fullName>
    </submittedName>
</protein>
<name>A0A8S5RSF6_9CAUD</name>
<dbReference type="EMBL" id="BK057799">
    <property type="protein sequence ID" value="DAE92407.1"/>
    <property type="molecule type" value="Genomic_DNA"/>
</dbReference>